<name>A0ACA9PDA5_9GLOM</name>
<proteinExistence type="predicted"/>
<organism evidence="1 2">
    <name type="scientific">Cetraspora pellucida</name>
    <dbReference type="NCBI Taxonomy" id="1433469"/>
    <lineage>
        <taxon>Eukaryota</taxon>
        <taxon>Fungi</taxon>
        <taxon>Fungi incertae sedis</taxon>
        <taxon>Mucoromycota</taxon>
        <taxon>Glomeromycotina</taxon>
        <taxon>Glomeromycetes</taxon>
        <taxon>Diversisporales</taxon>
        <taxon>Gigasporaceae</taxon>
        <taxon>Cetraspora</taxon>
    </lineage>
</organism>
<feature type="non-terminal residue" evidence="1">
    <location>
        <position position="308"/>
    </location>
</feature>
<dbReference type="Proteomes" id="UP000789366">
    <property type="component" value="Unassembled WGS sequence"/>
</dbReference>
<evidence type="ECO:0000313" key="1">
    <source>
        <dbReference type="EMBL" id="CAG8704058.1"/>
    </source>
</evidence>
<keyword evidence="2" id="KW-1185">Reference proteome</keyword>
<evidence type="ECO:0000313" key="2">
    <source>
        <dbReference type="Proteomes" id="UP000789366"/>
    </source>
</evidence>
<dbReference type="EMBL" id="CAJVPW010024230">
    <property type="protein sequence ID" value="CAG8704058.1"/>
    <property type="molecule type" value="Genomic_DNA"/>
</dbReference>
<sequence>MWNNTQSTKEWIESHVPQYTTSKLMPNSYINYDNLESIRRSYYYILSGACFTSTFDENITMSTIKFCLNVLSTSVSIVAIRKLYRQEVDTSSSSTISHSYGTHMVTSMLLLGFLFLGGGNFTLSTSNKAIAGLVCALFPRYSIEPYDNRAHLQAFRHLWVLAVEPRCLVLRDIEAREACHILVKLVFKDYYNAVKVIRDDDDNHPYEDHSERSQTLVESYYYNNETNTCSYQNQEPIQVILREIVVVFREATTEVAVTTYLLEKETNLVSVEIFKRREKDNPLEWIKTFDHAADTNNWSQKQKLKIVL</sequence>
<protein>
    <submittedName>
        <fullName evidence="1">15223_t:CDS:1</fullName>
    </submittedName>
</protein>
<reference evidence="1" key="1">
    <citation type="submission" date="2021-06" db="EMBL/GenBank/DDBJ databases">
        <authorList>
            <person name="Kallberg Y."/>
            <person name="Tangrot J."/>
            <person name="Rosling A."/>
        </authorList>
    </citation>
    <scope>NUCLEOTIDE SEQUENCE</scope>
    <source>
        <strain evidence="1">28 12/20/2015</strain>
    </source>
</reference>
<gene>
    <name evidence="1" type="ORF">SPELUC_LOCUS11424</name>
</gene>
<accession>A0ACA9PDA5</accession>
<comment type="caution">
    <text evidence="1">The sequence shown here is derived from an EMBL/GenBank/DDBJ whole genome shotgun (WGS) entry which is preliminary data.</text>
</comment>